<dbReference type="GO" id="GO:0043565">
    <property type="term" value="F:sequence-specific DNA binding"/>
    <property type="evidence" value="ECO:0007669"/>
    <property type="project" value="InterPro"/>
</dbReference>
<dbReference type="OrthoDB" id="5954824at2759"/>
<dbReference type="Proteomes" id="UP000008143">
    <property type="component" value="Chromosome 10"/>
</dbReference>
<dbReference type="InterPro" id="IPR047513">
    <property type="entry name" value="FOXJ1"/>
</dbReference>
<evidence type="ECO:0000313" key="12">
    <source>
        <dbReference type="Ensembl" id="ENSXETP00000042292"/>
    </source>
</evidence>
<dbReference type="SUPFAM" id="SSF46785">
    <property type="entry name" value="Winged helix' DNA-binding domain"/>
    <property type="match status" value="1"/>
</dbReference>
<dbReference type="GeneID" id="496834"/>
<organism evidence="12">
    <name type="scientific">Xenopus tropicalis</name>
    <name type="common">Western clawed frog</name>
    <name type="synonym">Silurana tropicalis</name>
    <dbReference type="NCBI Taxonomy" id="8364"/>
    <lineage>
        <taxon>Eukaryota</taxon>
        <taxon>Metazoa</taxon>
        <taxon>Chordata</taxon>
        <taxon>Craniata</taxon>
        <taxon>Vertebrata</taxon>
        <taxon>Euteleostomi</taxon>
        <taxon>Amphibia</taxon>
        <taxon>Batrachia</taxon>
        <taxon>Anura</taxon>
        <taxon>Pipoidea</taxon>
        <taxon>Pipidae</taxon>
        <taxon>Xenopodinae</taxon>
        <taxon>Xenopus</taxon>
        <taxon>Silurana</taxon>
    </lineage>
</organism>
<dbReference type="Xenbase" id="XB-GENE-853648">
    <property type="gene designation" value="foxj1"/>
</dbReference>
<comment type="function">
    <text evidence="9">Key transcription factor required for motile ciliogenesis. Activates genes essential for motile cilia formation and function.</text>
</comment>
<dbReference type="RefSeq" id="XP_012827170.1">
    <property type="nucleotide sequence ID" value="XM_012971716.2"/>
</dbReference>
<dbReference type="Gene3D" id="1.10.10.10">
    <property type="entry name" value="Winged helix-like DNA-binding domain superfamily/Winged helix DNA-binding domain"/>
    <property type="match status" value="1"/>
</dbReference>
<dbReference type="GO" id="GO:0005634">
    <property type="term" value="C:nucleus"/>
    <property type="evidence" value="ECO:0007669"/>
    <property type="project" value="UniProtKB-SubCell"/>
</dbReference>
<dbReference type="ExpressionAtlas" id="F7CBH3">
    <property type="expression patterns" value="baseline and differential"/>
</dbReference>
<reference evidence="14" key="3">
    <citation type="submission" date="2025-04" db="UniProtKB">
        <authorList>
            <consortium name="RefSeq"/>
        </authorList>
    </citation>
    <scope>IDENTIFICATION</scope>
    <source>
        <strain evidence="14">Nigerian</strain>
        <tissue evidence="14">Liver and blood</tissue>
    </source>
</reference>
<dbReference type="Ensembl" id="ENSXETT00000042292">
    <property type="protein sequence ID" value="ENSXETP00000042292"/>
    <property type="gene ID" value="ENSXETG00000019549"/>
</dbReference>
<dbReference type="InterPro" id="IPR030456">
    <property type="entry name" value="TF_fork_head_CS_2"/>
</dbReference>
<accession>F7CBH3</accession>
<evidence type="ECO:0000313" key="15">
    <source>
        <dbReference type="Xenbase" id="XB-GENE-853648"/>
    </source>
</evidence>
<feature type="DNA-binding region" description="Fork-head" evidence="10">
    <location>
        <begin position="197"/>
        <end position="291"/>
    </location>
</feature>
<dbReference type="InterPro" id="IPR047512">
    <property type="entry name" value="FH_FOXJ1"/>
</dbReference>
<dbReference type="GeneTree" id="ENSGT00940000156895"/>
<dbReference type="PaxDb" id="8364-ENSXETP00000017396"/>
<evidence type="ECO:0000256" key="6">
    <source>
        <dbReference type="ARBA" id="ARBA00023163"/>
    </source>
</evidence>
<dbReference type="InterPro" id="IPR018122">
    <property type="entry name" value="TF_fork_head_CS_1"/>
</dbReference>
<keyword evidence="4 10" id="KW-0238">DNA-binding</keyword>
<dbReference type="PROSITE" id="PS50039">
    <property type="entry name" value="FORK_HEAD_3"/>
    <property type="match status" value="1"/>
</dbReference>
<dbReference type="STRING" id="8364.ENSXETP00000042292"/>
<dbReference type="Bgee" id="ENSXETG00000019549">
    <property type="expression patterns" value="Expressed in neurula embryo and 17 other cell types or tissues"/>
</dbReference>
<evidence type="ECO:0000256" key="3">
    <source>
        <dbReference type="ARBA" id="ARBA00023015"/>
    </source>
</evidence>
<dbReference type="GO" id="GO:0030030">
    <property type="term" value="P:cell projection organization"/>
    <property type="evidence" value="ECO:0007669"/>
    <property type="project" value="UniProtKB-KW"/>
</dbReference>
<keyword evidence="5" id="KW-0010">Activator</keyword>
<evidence type="ECO:0000313" key="13">
    <source>
        <dbReference type="Proteomes" id="UP000008143"/>
    </source>
</evidence>
<evidence type="ECO:0000256" key="8">
    <source>
        <dbReference type="ARBA" id="ARBA00034770"/>
    </source>
</evidence>
<gene>
    <name evidence="12 14 15" type="primary">foxj1</name>
    <name evidence="14" type="synonym">fkhl13</name>
    <name evidence="14" type="synonym">foxj1-a</name>
    <name evidence="14" type="synonym">foxj1-b</name>
    <name evidence="14" type="synonym">foxj1.1</name>
    <name evidence="14" type="synonym">hfh-4</name>
    <name evidence="14" type="synonym">hfh4</name>
    <name evidence="14" type="synonym">xfoxj1</name>
    <name evidence="14" type="synonym">xfoxj1'</name>
</gene>
<dbReference type="PROSITE" id="PS00657">
    <property type="entry name" value="FORK_HEAD_1"/>
    <property type="match status" value="1"/>
</dbReference>
<dbReference type="GO" id="GO:0003700">
    <property type="term" value="F:DNA-binding transcription factor activity"/>
    <property type="evidence" value="ECO:0007669"/>
    <property type="project" value="InterPro"/>
</dbReference>
<evidence type="ECO:0000256" key="5">
    <source>
        <dbReference type="ARBA" id="ARBA00023159"/>
    </source>
</evidence>
<dbReference type="SMART" id="SM00339">
    <property type="entry name" value="FH"/>
    <property type="match status" value="1"/>
</dbReference>
<dbReference type="PANTHER" id="PTHR46805:SF5">
    <property type="entry name" value="FORKHEAD BOX PROTEIN J1"/>
    <property type="match status" value="1"/>
</dbReference>
<dbReference type="DNASU" id="549043"/>
<dbReference type="PRINTS" id="PR00053">
    <property type="entry name" value="FORKHEAD"/>
</dbReference>
<dbReference type="InterPro" id="IPR001766">
    <property type="entry name" value="Fork_head_dom"/>
</dbReference>
<dbReference type="CTD" id="2302"/>
<evidence type="ECO:0000256" key="7">
    <source>
        <dbReference type="ARBA" id="ARBA00023242"/>
    </source>
</evidence>
<evidence type="ECO:0000256" key="1">
    <source>
        <dbReference type="ARBA" id="ARBA00004123"/>
    </source>
</evidence>
<dbReference type="AlphaFoldDB" id="F7CBH3"/>
<dbReference type="InterPro" id="IPR036388">
    <property type="entry name" value="WH-like_DNA-bd_sf"/>
</dbReference>
<keyword evidence="2" id="KW-0970">Cilium biogenesis/degradation</keyword>
<evidence type="ECO:0000256" key="10">
    <source>
        <dbReference type="PROSITE-ProRule" id="PRU00089"/>
    </source>
</evidence>
<evidence type="ECO:0000259" key="11">
    <source>
        <dbReference type="PROSITE" id="PS50039"/>
    </source>
</evidence>
<dbReference type="HOGENOM" id="CLU_050055_0_0_1"/>
<dbReference type="OMA" id="WARPLTV"/>
<sequence length="512" mass="56798">MVPREAFQSLWYLMPGSRVRGVNRKRAGRAITHLPTTSAAAAAAAAASRTFLPSSALLGPTVPQEQFLDHQALLMFDLPTVAPIDMEDSWVTFQAEGEQGQDSFSSSVNLDDSLTSLQWLQEFSILNANVGKAPSSGDSHGYKHLSGAPCSPLAADPACLGMPHTPGKPISSSTSRASHLGLQPMEDIDYKTNPHVKPPYSYATLICMAMQASKKTKITLSAIYKWITDNFCYFRHADPTWQNSIRHNLSLNKCFIKVPREKDEPGKGGFWKIDPQYADRLMNGAMKKRRLPPVQIHPAFASAQAAASGNSNRGSPWQLSVNSESHQLLKEFEEATGEQGWNALGEHGWNAISDGKSHKRKQPLPKRMFKAPRLSSSPMLCQEEQTELGSLKGDFDWEVIFDSSMNGVNFSAFEDLEVTPPLSPVTRSVDLTVHGKHIDCPQQWYPLGQDQAVVQNSLDFDETFLATSFLQHPWEENRNDYLSNSANIEQLFDLNEEFPAELNDWSALGSYI</sequence>
<evidence type="ECO:0000256" key="2">
    <source>
        <dbReference type="ARBA" id="ARBA00022794"/>
    </source>
</evidence>
<feature type="domain" description="Fork-head" evidence="11">
    <location>
        <begin position="197"/>
        <end position="291"/>
    </location>
</feature>
<dbReference type="InterPro" id="IPR036390">
    <property type="entry name" value="WH_DNA-bd_sf"/>
</dbReference>
<dbReference type="PROSITE" id="PS00658">
    <property type="entry name" value="FORK_HEAD_2"/>
    <property type="match status" value="1"/>
</dbReference>
<keyword evidence="13" id="KW-1185">Reference proteome</keyword>
<comment type="subcellular location">
    <subcellularLocation>
        <location evidence="1 10">Nucleus</location>
    </subcellularLocation>
</comment>
<dbReference type="PANTHER" id="PTHR46805">
    <property type="entry name" value="FORKHEAD BOX PROTEIN J1"/>
    <property type="match status" value="1"/>
</dbReference>
<reference evidence="12" key="2">
    <citation type="submission" date="2011-06" db="UniProtKB">
        <authorList>
            <consortium name="Ensembl"/>
        </authorList>
    </citation>
    <scope>IDENTIFICATION</scope>
</reference>
<keyword evidence="6" id="KW-0804">Transcription</keyword>
<keyword evidence="3" id="KW-0805">Transcription regulation</keyword>
<evidence type="ECO:0000256" key="4">
    <source>
        <dbReference type="ARBA" id="ARBA00023125"/>
    </source>
</evidence>
<comment type="similarity">
    <text evidence="8">Belongs to the FOXJ1 family.</text>
</comment>
<dbReference type="FunFam" id="1.10.10.10:FF:000030">
    <property type="entry name" value="Forkhead box protein K2"/>
    <property type="match status" value="1"/>
</dbReference>
<keyword evidence="7 10" id="KW-0539">Nucleus</keyword>
<dbReference type="Pfam" id="PF00250">
    <property type="entry name" value="Forkhead"/>
    <property type="match status" value="1"/>
</dbReference>
<dbReference type="AGR" id="Xenbase:XB-GENE-853648"/>
<name>F7CBH3_XENTR</name>
<evidence type="ECO:0000256" key="9">
    <source>
        <dbReference type="ARBA" id="ARBA00059902"/>
    </source>
</evidence>
<proteinExistence type="inferred from homology"/>
<dbReference type="CDD" id="cd20023">
    <property type="entry name" value="FH_FOXJ1"/>
    <property type="match status" value="1"/>
</dbReference>
<evidence type="ECO:0000313" key="14">
    <source>
        <dbReference type="RefSeq" id="XP_012827170.1"/>
    </source>
</evidence>
<protein>
    <submittedName>
        <fullName evidence="12 14">Forkhead box protein J1</fullName>
    </submittedName>
</protein>
<reference evidence="12" key="1">
    <citation type="journal article" date="2010" name="Science">
        <title>The genome of the Western clawed frog Xenopus tropicalis.</title>
        <authorList>
            <person name="Hellsten U."/>
            <person name="Harland R.M."/>
            <person name="Gilchrist M.J."/>
            <person name="Hendrix D."/>
            <person name="Jurka J."/>
            <person name="Kapitonov V."/>
            <person name="Ovcharenko I."/>
            <person name="Putnam N.H."/>
            <person name="Shu S."/>
            <person name="Taher L."/>
            <person name="Blitz I.L."/>
            <person name="Blumberg B."/>
            <person name="Dichmann D.S."/>
            <person name="Dubchak I."/>
            <person name="Amaya E."/>
            <person name="Detter J.C."/>
            <person name="Fletcher R."/>
            <person name="Gerhard D.S."/>
            <person name="Goodstein D."/>
            <person name="Graves T."/>
            <person name="Grigoriev I.V."/>
            <person name="Grimwood J."/>
            <person name="Kawashima T."/>
            <person name="Lindquist E."/>
            <person name="Lucas S.M."/>
            <person name="Mead P.E."/>
            <person name="Mitros T."/>
            <person name="Ogino H."/>
            <person name="Ohta Y."/>
            <person name="Poliakov A.V."/>
            <person name="Pollet N."/>
            <person name="Robert J."/>
            <person name="Salamov A."/>
            <person name="Sater A.K."/>
            <person name="Schmutz J."/>
            <person name="Terry A."/>
            <person name="Vize P.D."/>
            <person name="Warren W.C."/>
            <person name="Wells D."/>
            <person name="Wills A."/>
            <person name="Wilson R.K."/>
            <person name="Zimmerman L.B."/>
            <person name="Zorn A.M."/>
            <person name="Grainger R."/>
            <person name="Grammer T."/>
            <person name="Khokha M.K."/>
            <person name="Richardson P.M."/>
            <person name="Rokhsar D.S."/>
        </authorList>
    </citation>
    <scope>NUCLEOTIDE SEQUENCE [LARGE SCALE GENOMIC DNA]</scope>
    <source>
        <strain evidence="12">Nigerian</strain>
    </source>
</reference>